<dbReference type="PANTHER" id="PTHR10366:SF562">
    <property type="entry name" value="ALDEHYDE REDUCTASE II (AFU_ORTHOLOGUE AFUA_1G11360)"/>
    <property type="match status" value="1"/>
</dbReference>
<proteinExistence type="inferred from homology"/>
<dbReference type="Proteomes" id="UP000465266">
    <property type="component" value="Unassembled WGS sequence"/>
</dbReference>
<dbReference type="SUPFAM" id="SSF51735">
    <property type="entry name" value="NAD(P)-binding Rossmann-fold domains"/>
    <property type="match status" value="1"/>
</dbReference>
<evidence type="ECO:0000313" key="3">
    <source>
        <dbReference type="EMBL" id="GFF78877.1"/>
    </source>
</evidence>
<dbReference type="PANTHER" id="PTHR10366">
    <property type="entry name" value="NAD DEPENDENT EPIMERASE/DEHYDRATASE"/>
    <property type="match status" value="1"/>
</dbReference>
<accession>A0ABQ1ACL7</accession>
<dbReference type="EMBL" id="BLKG01000016">
    <property type="protein sequence ID" value="GFF78877.1"/>
    <property type="molecule type" value="Genomic_DNA"/>
</dbReference>
<dbReference type="InterPro" id="IPR050425">
    <property type="entry name" value="NAD(P)_dehydrat-like"/>
</dbReference>
<organism evidence="3 4">
    <name type="scientific">Aspergillus udagawae</name>
    <dbReference type="NCBI Taxonomy" id="91492"/>
    <lineage>
        <taxon>Eukaryota</taxon>
        <taxon>Fungi</taxon>
        <taxon>Dikarya</taxon>
        <taxon>Ascomycota</taxon>
        <taxon>Pezizomycotina</taxon>
        <taxon>Eurotiomycetes</taxon>
        <taxon>Eurotiomycetidae</taxon>
        <taxon>Eurotiales</taxon>
        <taxon>Aspergillaceae</taxon>
        <taxon>Aspergillus</taxon>
        <taxon>Aspergillus subgen. Fumigati</taxon>
    </lineage>
</organism>
<keyword evidence="1" id="KW-0560">Oxidoreductase</keyword>
<dbReference type="InterPro" id="IPR036291">
    <property type="entry name" value="NAD(P)-bd_dom_sf"/>
</dbReference>
<evidence type="ECO:0000256" key="2">
    <source>
        <dbReference type="ARBA" id="ARBA00023445"/>
    </source>
</evidence>
<reference evidence="3 4" key="1">
    <citation type="submission" date="2020-01" db="EMBL/GenBank/DDBJ databases">
        <title>Draft genome sequence of Aspergillus udagawae IFM 53868.</title>
        <authorList>
            <person name="Takahashi H."/>
            <person name="Yaguchi T."/>
        </authorList>
    </citation>
    <scope>NUCLEOTIDE SEQUENCE [LARGE SCALE GENOMIC DNA]</scope>
    <source>
        <strain evidence="3 4">IFM 53868</strain>
    </source>
</reference>
<comment type="caution">
    <text evidence="3">The sequence shown here is derived from an EMBL/GenBank/DDBJ whole genome shotgun (WGS) entry which is preliminary data.</text>
</comment>
<evidence type="ECO:0000256" key="1">
    <source>
        <dbReference type="ARBA" id="ARBA00023002"/>
    </source>
</evidence>
<keyword evidence="4" id="KW-1185">Reference proteome</keyword>
<dbReference type="Gene3D" id="3.40.50.720">
    <property type="entry name" value="NAD(P)-binding Rossmann-like Domain"/>
    <property type="match status" value="1"/>
</dbReference>
<evidence type="ECO:0000313" key="4">
    <source>
        <dbReference type="Proteomes" id="UP000465266"/>
    </source>
</evidence>
<name>A0ABQ1ACL7_9EURO</name>
<sequence length="276" mass="30203">MADFQDTGTWDQALKGISGIAHIAHDMAWSSDPNIAIRGPVNAILNILDMASKHDSVKRVVLTSTIGAAPCTDINGNPATAPVDEDDWNDFAVEAAWSDSTPEEQRAYINHCAAKVEGDRKALQWAQINQAGFDVNIVMPGFSVGRILHASITGQSMREIVGLLQGKPTRMFEFVPPWFIDTEDVARLHVIALLKPEVSSQRIFACASPFTWKEVVSILRELDPSNTLIPDAPEENRKPCHVIPAVKAERLIQDFFGRTGFTSLRDSLASAVTKSA</sequence>
<protein>
    <submittedName>
        <fullName evidence="3">NAD(P)-binding protein</fullName>
    </submittedName>
</protein>
<gene>
    <name evidence="3" type="ORF">IFM53868_02456</name>
</gene>
<comment type="similarity">
    <text evidence="2">Belongs to the NAD(P)-dependent epimerase/dehydratase family. Dihydroflavonol-4-reductase subfamily.</text>
</comment>